<keyword evidence="3" id="KW-1185">Reference proteome</keyword>
<feature type="transmembrane region" description="Helical" evidence="1">
    <location>
        <begin position="12"/>
        <end position="31"/>
    </location>
</feature>
<dbReference type="EMBL" id="KV748964">
    <property type="protein sequence ID" value="OCL11891.1"/>
    <property type="molecule type" value="Genomic_DNA"/>
</dbReference>
<evidence type="ECO:0000313" key="2">
    <source>
        <dbReference type="EMBL" id="OCL11891.1"/>
    </source>
</evidence>
<dbReference type="AlphaFoldDB" id="A0A8E2F867"/>
<keyword evidence="1" id="KW-1133">Transmembrane helix</keyword>
<keyword evidence="1" id="KW-0472">Membrane</keyword>
<gene>
    <name evidence="2" type="ORF">AOQ84DRAFT_335184</name>
</gene>
<sequence length="80" mass="8739">MGVPSTQASNAIIYLTYGVFLATGVFIAWRLRNQSKNEYLSSNRTQKGIPLALNFIASGECVGAASRAPGKEQQQQYQNN</sequence>
<name>A0A8E2F867_9PEZI</name>
<dbReference type="OrthoDB" id="6132759at2759"/>
<evidence type="ECO:0000256" key="1">
    <source>
        <dbReference type="SAM" id="Phobius"/>
    </source>
</evidence>
<organism evidence="2 3">
    <name type="scientific">Glonium stellatum</name>
    <dbReference type="NCBI Taxonomy" id="574774"/>
    <lineage>
        <taxon>Eukaryota</taxon>
        <taxon>Fungi</taxon>
        <taxon>Dikarya</taxon>
        <taxon>Ascomycota</taxon>
        <taxon>Pezizomycotina</taxon>
        <taxon>Dothideomycetes</taxon>
        <taxon>Pleosporomycetidae</taxon>
        <taxon>Gloniales</taxon>
        <taxon>Gloniaceae</taxon>
        <taxon>Glonium</taxon>
    </lineage>
</organism>
<accession>A0A8E2F867</accession>
<dbReference type="Proteomes" id="UP000250140">
    <property type="component" value="Unassembled WGS sequence"/>
</dbReference>
<keyword evidence="1" id="KW-0812">Transmembrane</keyword>
<reference evidence="2 3" key="1">
    <citation type="journal article" date="2016" name="Nat. Commun.">
        <title>Ectomycorrhizal ecology is imprinted in the genome of the dominant symbiotic fungus Cenococcum geophilum.</title>
        <authorList>
            <consortium name="DOE Joint Genome Institute"/>
            <person name="Peter M."/>
            <person name="Kohler A."/>
            <person name="Ohm R.A."/>
            <person name="Kuo A."/>
            <person name="Krutzmann J."/>
            <person name="Morin E."/>
            <person name="Arend M."/>
            <person name="Barry K.W."/>
            <person name="Binder M."/>
            <person name="Choi C."/>
            <person name="Clum A."/>
            <person name="Copeland A."/>
            <person name="Grisel N."/>
            <person name="Haridas S."/>
            <person name="Kipfer T."/>
            <person name="LaButti K."/>
            <person name="Lindquist E."/>
            <person name="Lipzen A."/>
            <person name="Maire R."/>
            <person name="Meier B."/>
            <person name="Mihaltcheva S."/>
            <person name="Molinier V."/>
            <person name="Murat C."/>
            <person name="Poggeler S."/>
            <person name="Quandt C.A."/>
            <person name="Sperisen C."/>
            <person name="Tritt A."/>
            <person name="Tisserant E."/>
            <person name="Crous P.W."/>
            <person name="Henrissat B."/>
            <person name="Nehls U."/>
            <person name="Egli S."/>
            <person name="Spatafora J.W."/>
            <person name="Grigoriev I.V."/>
            <person name="Martin F.M."/>
        </authorList>
    </citation>
    <scope>NUCLEOTIDE SEQUENCE [LARGE SCALE GENOMIC DNA]</scope>
    <source>
        <strain evidence="2 3">CBS 207.34</strain>
    </source>
</reference>
<protein>
    <submittedName>
        <fullName evidence="2">Uncharacterized protein</fullName>
    </submittedName>
</protein>
<proteinExistence type="predicted"/>
<evidence type="ECO:0000313" key="3">
    <source>
        <dbReference type="Proteomes" id="UP000250140"/>
    </source>
</evidence>